<dbReference type="RefSeq" id="WP_386846400.1">
    <property type="nucleotide sequence ID" value="NZ_JBHUMK010000059.1"/>
</dbReference>
<dbReference type="EMBL" id="JBHUMK010000059">
    <property type="protein sequence ID" value="MFD2610318.1"/>
    <property type="molecule type" value="Genomic_DNA"/>
</dbReference>
<evidence type="ECO:0000313" key="2">
    <source>
        <dbReference type="EMBL" id="MFD2610318.1"/>
    </source>
</evidence>
<evidence type="ECO:0000256" key="1">
    <source>
        <dbReference type="SAM" id="Phobius"/>
    </source>
</evidence>
<name>A0ABW5P793_9DEIO</name>
<protein>
    <recommendedName>
        <fullName evidence="4">Serine protease</fullName>
    </recommendedName>
</protein>
<reference evidence="3" key="1">
    <citation type="journal article" date="2019" name="Int. J. Syst. Evol. Microbiol.">
        <title>The Global Catalogue of Microorganisms (GCM) 10K type strain sequencing project: providing services to taxonomists for standard genome sequencing and annotation.</title>
        <authorList>
            <consortium name="The Broad Institute Genomics Platform"/>
            <consortium name="The Broad Institute Genome Sequencing Center for Infectious Disease"/>
            <person name="Wu L."/>
            <person name="Ma J."/>
        </authorList>
    </citation>
    <scope>NUCLEOTIDE SEQUENCE [LARGE SCALE GENOMIC DNA]</scope>
    <source>
        <strain evidence="3">KCTC 33842</strain>
    </source>
</reference>
<feature type="transmembrane region" description="Helical" evidence="1">
    <location>
        <begin position="81"/>
        <end position="103"/>
    </location>
</feature>
<keyword evidence="3" id="KW-1185">Reference proteome</keyword>
<dbReference type="Proteomes" id="UP001597475">
    <property type="component" value="Unassembled WGS sequence"/>
</dbReference>
<evidence type="ECO:0008006" key="4">
    <source>
        <dbReference type="Google" id="ProtNLM"/>
    </source>
</evidence>
<sequence length="159" mass="15851">MTWFDALLVTLWAVVTALGIRRGMAGLLWGLGGLLACLATNVLTGNALIAAALAALSAVGVSLLIGRLLPAPVEHAGHLAAGALGGFALGGALVAALALGFPLDMRVTPQGRAATYPSASLPPALYDAVSGSAVKNALSGVWSGPDAARILVVPDQVQH</sequence>
<gene>
    <name evidence="2" type="ORF">ACFSR9_12855</name>
</gene>
<feature type="transmembrane region" description="Helical" evidence="1">
    <location>
        <begin position="27"/>
        <end position="43"/>
    </location>
</feature>
<comment type="caution">
    <text evidence="2">The sequence shown here is derived from an EMBL/GenBank/DDBJ whole genome shotgun (WGS) entry which is preliminary data.</text>
</comment>
<proteinExistence type="predicted"/>
<keyword evidence="1" id="KW-0812">Transmembrane</keyword>
<evidence type="ECO:0000313" key="3">
    <source>
        <dbReference type="Proteomes" id="UP001597475"/>
    </source>
</evidence>
<organism evidence="2 3">
    <name type="scientific">Deinococcus taklimakanensis</name>
    <dbReference type="NCBI Taxonomy" id="536443"/>
    <lineage>
        <taxon>Bacteria</taxon>
        <taxon>Thermotogati</taxon>
        <taxon>Deinococcota</taxon>
        <taxon>Deinococci</taxon>
        <taxon>Deinococcales</taxon>
        <taxon>Deinococcaceae</taxon>
        <taxon>Deinococcus</taxon>
    </lineage>
</organism>
<keyword evidence="1" id="KW-1133">Transmembrane helix</keyword>
<keyword evidence="1" id="KW-0472">Membrane</keyword>
<feature type="transmembrane region" description="Helical" evidence="1">
    <location>
        <begin position="48"/>
        <end position="69"/>
    </location>
</feature>
<accession>A0ABW5P793</accession>